<sequence length="257" mass="29082">MESSAFPDSCTIDSSITTAQHHLMHLPEELLDEIFGHLPPDDRQSLQNCSLVAKSWLQPSRRLLFARIFIRPATYQSWLDNISPTNTGLLRHARSLKYLVGGGGCGVSLLRDHLPSFFQLQQLAFSFTNIEPTICDHLEWLSAFQHTLSSLSLTQVSITWSAFVALIGYFPNLRDLHLSEMSLQVDDRPIPPLPHALRGRLSITFWDVMGLPVDRLVGLKLEYEGLEMYGGYHTRLATAVGRKLKRLGVDQFYRIPP</sequence>
<reference evidence="1" key="1">
    <citation type="submission" date="2019-10" db="EMBL/GenBank/DDBJ databases">
        <authorList>
            <consortium name="DOE Joint Genome Institute"/>
            <person name="Kuo A."/>
            <person name="Miyauchi S."/>
            <person name="Kiss E."/>
            <person name="Drula E."/>
            <person name="Kohler A."/>
            <person name="Sanchez-Garcia M."/>
            <person name="Andreopoulos B."/>
            <person name="Barry K.W."/>
            <person name="Bonito G."/>
            <person name="Buee M."/>
            <person name="Carver A."/>
            <person name="Chen C."/>
            <person name="Cichocki N."/>
            <person name="Clum A."/>
            <person name="Culley D."/>
            <person name="Crous P.W."/>
            <person name="Fauchery L."/>
            <person name="Girlanda M."/>
            <person name="Hayes R."/>
            <person name="Keri Z."/>
            <person name="Labutti K."/>
            <person name="Lipzen A."/>
            <person name="Lombard V."/>
            <person name="Magnuson J."/>
            <person name="Maillard F."/>
            <person name="Morin E."/>
            <person name="Murat C."/>
            <person name="Nolan M."/>
            <person name="Ohm R."/>
            <person name="Pangilinan J."/>
            <person name="Pereira M."/>
            <person name="Perotto S."/>
            <person name="Peter M."/>
            <person name="Riley R."/>
            <person name="Sitrit Y."/>
            <person name="Stielow B."/>
            <person name="Szollosi G."/>
            <person name="Zifcakova L."/>
            <person name="Stursova M."/>
            <person name="Spatafora J.W."/>
            <person name="Tedersoo L."/>
            <person name="Vaario L.-M."/>
            <person name="Yamada A."/>
            <person name="Yan M."/>
            <person name="Wang P."/>
            <person name="Xu J."/>
            <person name="Bruns T."/>
            <person name="Baldrian P."/>
            <person name="Vilgalys R."/>
            <person name="Henrissat B."/>
            <person name="Grigoriev I.V."/>
            <person name="Hibbett D."/>
            <person name="Nagy L.G."/>
            <person name="Martin F.M."/>
        </authorList>
    </citation>
    <scope>NUCLEOTIDE SEQUENCE</scope>
    <source>
        <strain evidence="1">P2</strain>
    </source>
</reference>
<proteinExistence type="predicted"/>
<keyword evidence="2" id="KW-1185">Reference proteome</keyword>
<dbReference type="Proteomes" id="UP000886501">
    <property type="component" value="Unassembled WGS sequence"/>
</dbReference>
<dbReference type="EMBL" id="MU118100">
    <property type="protein sequence ID" value="KAF9645195.1"/>
    <property type="molecule type" value="Genomic_DNA"/>
</dbReference>
<evidence type="ECO:0000313" key="1">
    <source>
        <dbReference type="EMBL" id="KAF9645195.1"/>
    </source>
</evidence>
<organism evidence="1 2">
    <name type="scientific">Thelephora ganbajun</name>
    <name type="common">Ganba fungus</name>
    <dbReference type="NCBI Taxonomy" id="370292"/>
    <lineage>
        <taxon>Eukaryota</taxon>
        <taxon>Fungi</taxon>
        <taxon>Dikarya</taxon>
        <taxon>Basidiomycota</taxon>
        <taxon>Agaricomycotina</taxon>
        <taxon>Agaricomycetes</taxon>
        <taxon>Thelephorales</taxon>
        <taxon>Thelephoraceae</taxon>
        <taxon>Thelephora</taxon>
    </lineage>
</organism>
<reference evidence="1" key="2">
    <citation type="journal article" date="2020" name="Nat. Commun.">
        <title>Large-scale genome sequencing of mycorrhizal fungi provides insights into the early evolution of symbiotic traits.</title>
        <authorList>
            <person name="Miyauchi S."/>
            <person name="Kiss E."/>
            <person name="Kuo A."/>
            <person name="Drula E."/>
            <person name="Kohler A."/>
            <person name="Sanchez-Garcia M."/>
            <person name="Morin E."/>
            <person name="Andreopoulos B."/>
            <person name="Barry K.W."/>
            <person name="Bonito G."/>
            <person name="Buee M."/>
            <person name="Carver A."/>
            <person name="Chen C."/>
            <person name="Cichocki N."/>
            <person name="Clum A."/>
            <person name="Culley D."/>
            <person name="Crous P.W."/>
            <person name="Fauchery L."/>
            <person name="Girlanda M."/>
            <person name="Hayes R.D."/>
            <person name="Keri Z."/>
            <person name="LaButti K."/>
            <person name="Lipzen A."/>
            <person name="Lombard V."/>
            <person name="Magnuson J."/>
            <person name="Maillard F."/>
            <person name="Murat C."/>
            <person name="Nolan M."/>
            <person name="Ohm R.A."/>
            <person name="Pangilinan J."/>
            <person name="Pereira M.F."/>
            <person name="Perotto S."/>
            <person name="Peter M."/>
            <person name="Pfister S."/>
            <person name="Riley R."/>
            <person name="Sitrit Y."/>
            <person name="Stielow J.B."/>
            <person name="Szollosi G."/>
            <person name="Zifcakova L."/>
            <person name="Stursova M."/>
            <person name="Spatafora J.W."/>
            <person name="Tedersoo L."/>
            <person name="Vaario L.M."/>
            <person name="Yamada A."/>
            <person name="Yan M."/>
            <person name="Wang P."/>
            <person name="Xu J."/>
            <person name="Bruns T."/>
            <person name="Baldrian P."/>
            <person name="Vilgalys R."/>
            <person name="Dunand C."/>
            <person name="Henrissat B."/>
            <person name="Grigoriev I.V."/>
            <person name="Hibbett D."/>
            <person name="Nagy L.G."/>
            <person name="Martin F.M."/>
        </authorList>
    </citation>
    <scope>NUCLEOTIDE SEQUENCE</scope>
    <source>
        <strain evidence="1">P2</strain>
    </source>
</reference>
<comment type="caution">
    <text evidence="1">The sequence shown here is derived from an EMBL/GenBank/DDBJ whole genome shotgun (WGS) entry which is preliminary data.</text>
</comment>
<protein>
    <submittedName>
        <fullName evidence="1">Uncharacterized protein</fullName>
    </submittedName>
</protein>
<accession>A0ACB6Z740</accession>
<name>A0ACB6Z740_THEGA</name>
<gene>
    <name evidence="1" type="ORF">BDM02DRAFT_687955</name>
</gene>
<evidence type="ECO:0000313" key="2">
    <source>
        <dbReference type="Proteomes" id="UP000886501"/>
    </source>
</evidence>